<dbReference type="AlphaFoldDB" id="A0AAD7UMD6"/>
<reference evidence="2" key="1">
    <citation type="submission" date="2023-01" db="EMBL/GenBank/DDBJ databases">
        <title>Metagenome sequencing of chrysophaentin producing Chrysophaeum taylorii.</title>
        <authorList>
            <person name="Davison J."/>
            <person name="Bewley C."/>
        </authorList>
    </citation>
    <scope>NUCLEOTIDE SEQUENCE</scope>
    <source>
        <strain evidence="2">NIES-1699</strain>
    </source>
</reference>
<keyword evidence="3" id="KW-1185">Reference proteome</keyword>
<dbReference type="EMBL" id="JAQMWT010000045">
    <property type="protein sequence ID" value="KAJ8612588.1"/>
    <property type="molecule type" value="Genomic_DNA"/>
</dbReference>
<organism evidence="2 3">
    <name type="scientific">Chrysophaeum taylorii</name>
    <dbReference type="NCBI Taxonomy" id="2483200"/>
    <lineage>
        <taxon>Eukaryota</taxon>
        <taxon>Sar</taxon>
        <taxon>Stramenopiles</taxon>
        <taxon>Ochrophyta</taxon>
        <taxon>Pelagophyceae</taxon>
        <taxon>Pelagomonadales</taxon>
        <taxon>Pelagomonadaceae</taxon>
        <taxon>Chrysophaeum</taxon>
    </lineage>
</organism>
<dbReference type="Proteomes" id="UP001230188">
    <property type="component" value="Unassembled WGS sequence"/>
</dbReference>
<evidence type="ECO:0000256" key="1">
    <source>
        <dbReference type="SAM" id="MobiDB-lite"/>
    </source>
</evidence>
<feature type="compositionally biased region" description="Pro residues" evidence="1">
    <location>
        <begin position="232"/>
        <end position="242"/>
    </location>
</feature>
<accession>A0AAD7UMD6</accession>
<dbReference type="PANTHER" id="PTHR31152:SF1">
    <property type="entry name" value="PLAC8 FAMILY PROTEIN"/>
    <property type="match status" value="1"/>
</dbReference>
<proteinExistence type="predicted"/>
<evidence type="ECO:0000313" key="3">
    <source>
        <dbReference type="Proteomes" id="UP001230188"/>
    </source>
</evidence>
<evidence type="ECO:0000313" key="2">
    <source>
        <dbReference type="EMBL" id="KAJ8612588.1"/>
    </source>
</evidence>
<protein>
    <submittedName>
        <fullName evidence="2">Uncharacterized protein</fullName>
    </submittedName>
</protein>
<sequence length="250" mass="27526">MACNALCCCFSGEPLTSDDTKGRRGEMYAKYVNYTEKFQISMGDAPCKACPCCCIGGCPLTFVCAQHHMRYKVLNHVAPGSGWDNYICCQGYFPACCCFNPGACCEKELPRTCMCCEVCCCPGLAVSSTRFVMMDHYRFTPDECDNRLIRFNNCIQLLSCICHILAIFNREFRECAQIIDLIADIVFFSTAGCMTAQVDYEIKYRDSLTGPVPISNPADPTAPPTATVVAVNPPPPKYPGAPPVADDIDR</sequence>
<gene>
    <name evidence="2" type="ORF">CTAYLR_009792</name>
</gene>
<comment type="caution">
    <text evidence="2">The sequence shown here is derived from an EMBL/GenBank/DDBJ whole genome shotgun (WGS) entry which is preliminary data.</text>
</comment>
<dbReference type="PANTHER" id="PTHR31152">
    <property type="entry name" value="PLAC8 FAMILY PROTEIN"/>
    <property type="match status" value="1"/>
</dbReference>
<name>A0AAD7UMD6_9STRA</name>
<feature type="region of interest" description="Disordered" evidence="1">
    <location>
        <begin position="214"/>
        <end position="250"/>
    </location>
</feature>